<feature type="compositionally biased region" description="Low complexity" evidence="1">
    <location>
        <begin position="1832"/>
        <end position="1842"/>
    </location>
</feature>
<feature type="region of interest" description="Disordered" evidence="1">
    <location>
        <begin position="2028"/>
        <end position="2048"/>
    </location>
</feature>
<reference evidence="2" key="1">
    <citation type="submission" date="2022-11" db="EMBL/GenBank/DDBJ databases">
        <title>Centuries of genome instability and evolution in soft-shell clam transmissible cancer (bioRxiv).</title>
        <authorList>
            <person name="Hart S.F.M."/>
            <person name="Yonemitsu M.A."/>
            <person name="Giersch R.M."/>
            <person name="Beal B.F."/>
            <person name="Arriagada G."/>
            <person name="Davis B.W."/>
            <person name="Ostrander E.A."/>
            <person name="Goff S.P."/>
            <person name="Metzger M.J."/>
        </authorList>
    </citation>
    <scope>NUCLEOTIDE SEQUENCE</scope>
    <source>
        <strain evidence="2">MELC-2E11</strain>
        <tissue evidence="2">Siphon/mantle</tissue>
    </source>
</reference>
<feature type="compositionally biased region" description="Basic and acidic residues" evidence="1">
    <location>
        <begin position="1468"/>
        <end position="1477"/>
    </location>
</feature>
<keyword evidence="3" id="KW-1185">Reference proteome</keyword>
<evidence type="ECO:0000313" key="3">
    <source>
        <dbReference type="Proteomes" id="UP001164746"/>
    </source>
</evidence>
<feature type="compositionally biased region" description="Basic residues" evidence="1">
    <location>
        <begin position="2529"/>
        <end position="2543"/>
    </location>
</feature>
<sequence length="2979" mass="329573">MGMRGPASRTGAIEQQNSIAAVNPFGDVPETNMAAQFNAGNQNVLAHAGQQAMWNQSAGNQQWPGPRYRSQPGHQIPPRSNFDPRSQEGYQQMKAAMERQYMGQFEHQNRMPMGHQFPTSTASDNPYSQHGVRFMSPAMGGYPHQMEVHRQLSPRSFNQAHPGQFSASQGYGPTQPASPQFIATPLPQVSPTCSQMGDTTNMPSNVTSYQHMQVNRKLESAIRSKQAGQTIRGNIPAHYSPTSDDQFTNDFSQNAQQHNRNMAFQDIESLNQRSSQVRNSSGSMYENSDLNIYQRRDLTNQAIPYNATVPRIGGPLRLQTDANPSQQKVNQRSPGQGYCLQRPRLLDQQMVRGGVPSPEALSPVNRNSGNSGGKSSHSQQSEEIFFMRHVSANGDPPSRSSVVNTGRSRTPLGLQQSAISPPLNHLSPPQVHVSTEQPLGPVSRYYQARLAAEIASKEQAKAKRAAEESQKHTQYEAISPPATPVSLPVTSNALLTYHRSSVPSTPSPSSNTNQLSPLERLLFDPESDNPAKQAFRSVSQNSNASVSSLPGDNETNFGASLQRSSSVEKLGNSTNQHMSYKSPQSANMYSPGSQRKIENTKLYNLLSSNTSPGSSVKESLQQSANESQHDSQQDLFADLENSRSQRSYSQQNSQSSSNIRDDSLISLFSGNSSIKQFTETPPPPQANMRSGLMSNYRQFQEKASLDSLKHLVDGVTRGSEFGVNFSKAISDNTTARSTTQSSSSGQKVTDDVNEVPTHSPGMPYGISGHHASQQQQQQSLAGHHQLQRSQSDQQQQHPVQLSPVHSGASAAGGHLGVRHSPAMASPSQPSILQSALSPGNPRMTSPQQGLPQISRIPSPKFTDPPLGSRNAITDWALQNNARPASTRGRGAGRGGTGKRGRPRNIDRSASMPAGTPAGDTFPKRKRGRPKKVPNSPVNPHFSGVMRNTMANTGQQMQQPIPQMSTGFPSGQMNASHQQFHMSGQDSRIQPNNRDWSHQPSFQELLEGDASDLLAEFNTNFPTSQMNQSVNDQGIENPQLRQDMHRQNSLQSFNTEYFTNPHERYDPNSSARTSVDTFPDPVVNSNQPSVGRLEQTSALQGQYPDLSQRAHGASQQISQLSQFGQHLNLQIQPENQHYFQNQSQTDQSFQGLLNGDQDGQGFHLSQAMDLSEPQEFDAGSESTMGRALYETTVDTSQLVPEQTMIHTYNVQRQRTMSEPVNEAFMNKPLQPRKYDKQQISDNLNEKPLHVSGFNVAKDIMELIKYRQRSLIPQPSPFYKYKFPVPSPQLKGIKFRIDEEERSGCQLKEVRMHPKDARKYSLLKIGTEVVKLQNLSDEHVEQIQEQLKLCQEVAGVPPPLREVKVADIPAANKSLIADLLSAEDSPLSKSQVFPQGGHHFNSQLPMSEVNQHLNPHLQRSEVDRHLNPKLQTSEVDQHLNPQLQQENQQGQCSENQQGENNDVANAQLKNGDDESGDKSRKQKRTPTSQRKQNSMFGRNISSVPHLKKYRQGFQYFGKGIVGRGSHTPHLKVRQNNPGLPKEFEDNGDIVIKDVSLTEASDGTLTPIKSRTPIAGRSPAHCGGVPNAEAESELSDYGMDLNQSGNSQIFNEIGVLNDDVAVENNSEAENSGEDVDIADGCDKDNCEEKVDINKEAKNESQDSVEEPIDDIVDIKTELNLDSDSCEKISVGDGRFGVKEENDLPIKCGNTLSDFNITSDKDNDDFNLVLSVKNSLVAKALNSRKNERNASYDERDGVYPEHGVLKKEKLILDKVISRSRSSSMGSVSSMSRSRRNSLISGEESAMDTVSSRSSKRRKSSDNSDSNKTGSKRSKRVLSSNSATSSRRGSRCSSVEKGAGDKKKTKCKSKKSNYRYDSDSDGIPGVDYIVTNKFKGQKELRVVVNKLDVGNLDENSMHESKLNGYNKCKQNKDLVESVNENLDGVKSERTCNKAVTGFSAEFEKFLAAKQKFTIETDSDTEDNDTSEKNSDNDKEKSVTVNQDNPSTLDNSTSSSAVVILDTKNNQTLVIEEVESSDEGHTNRRSVCQSRKQADRPDLHINSGECLSVCPSLCSCSSCCKFTNSNSNVSSLTGIKDISSSSEEESELESVKVAFGSRSLENFNKKKKKTPNKKHDGRAFVTKRRKRTKSSRPTKLMCTLSVLHDATMEKLTSQKFSDIDTSSSNQSPMKSRDTASDSDSSFRPFVTLPDYETYNDRSDDHQAVFEDTMYKLAYLSPPPPDKDCDSPPRPLTPADLIQFGATLDLKNSSRNLEQKVEQNGQNLVEVREQKLSITDILKNMHEGDTKDASQADDRNVTAPGTPSKIAIAKTTNITLQDIKSFCQAEIENEMNNDLSSPVLECISNEHYQKTEPDNEVCDMDVVNNTPPDLGPPVLVEEKQDERKLDDSSPPPYLTPNRQISASDEENENSEEESDAEIKSGLNYSGKGRAPPFLIPCRSPRVSGMSPRGYSSPRVAKLSECDTLEFSRTGEFESSKMRLGRSPGACSSVGSINVIHSEEFSDISDENDLDDEGHSYRHRQRSGNHVRRHVSHDPSADLFDLPDNSEAERQKHDIHEKERKLREIKEFEQRMRKKGDENRNNIFDIMNSEQSHETSKKTQHGDLNGHIQSYSNDFSFHNNQAVSQSVLSDSSVIKRLKMYRAQTGRELDLKRISSNLFSSNVTAKRGNNASYDAMNCSANLLNGGLFHGNLENQKTHRNGEYHRSLSQSDAKDEQIQSLTHVNGFVEQKQDPRELFHHRGNSQIGLVNSVPYHRSNSFDNCRTGNNSSNPSIKDLSGHSRDLFESSSEVTSAHKGFSSLRFCRSLSDSSARSEYSIVHSHRVNESILKCVNNLAQRSSPTKTCASQVNGDHDVPFVSYGSGEGRKKSNQGGKAQQSSSSNTAQSGNQRLGSSQESSELGSNDRGQGYLTKPRVEEEGGHICHVITPTIPPPSRESIQESANLHGLSAVRHINAFYGNHRDVPEKPRY</sequence>
<feature type="compositionally biased region" description="Basic and acidic residues" evidence="1">
    <location>
        <begin position="2295"/>
        <end position="2309"/>
    </location>
</feature>
<feature type="compositionally biased region" description="Basic and acidic residues" evidence="1">
    <location>
        <begin position="2559"/>
        <end position="2570"/>
    </location>
</feature>
<dbReference type="Proteomes" id="UP001164746">
    <property type="component" value="Chromosome 6"/>
</dbReference>
<gene>
    <name evidence="2" type="ORF">MAR_017446</name>
</gene>
<accession>A0ABY7EBS7</accession>
<feature type="compositionally biased region" description="Polar residues" evidence="1">
    <location>
        <begin position="398"/>
        <end position="419"/>
    </location>
</feature>
<feature type="compositionally biased region" description="Polar residues" evidence="1">
    <location>
        <begin position="1066"/>
        <end position="1075"/>
    </location>
</feature>
<dbReference type="SMART" id="SM00384">
    <property type="entry name" value="AT_hook"/>
    <property type="match status" value="2"/>
</dbReference>
<feature type="compositionally biased region" description="Low complexity" evidence="1">
    <location>
        <begin position="642"/>
        <end position="658"/>
    </location>
</feature>
<feature type="region of interest" description="Disordered" evidence="1">
    <location>
        <begin position="2852"/>
        <end position="2926"/>
    </location>
</feature>
<feature type="region of interest" description="Disordered" evidence="1">
    <location>
        <begin position="1463"/>
        <end position="1501"/>
    </location>
</feature>
<feature type="region of interest" description="Disordered" evidence="1">
    <location>
        <begin position="2516"/>
        <end position="2570"/>
    </location>
</feature>
<feature type="region of interest" description="Disordered" evidence="1">
    <location>
        <begin position="2295"/>
        <end position="2316"/>
    </location>
</feature>
<feature type="region of interest" description="Disordered" evidence="1">
    <location>
        <begin position="1560"/>
        <end position="1579"/>
    </location>
</feature>
<feature type="compositionally biased region" description="Polar residues" evidence="1">
    <location>
        <begin position="1483"/>
        <end position="1500"/>
    </location>
</feature>
<feature type="region of interest" description="Disordered" evidence="1">
    <location>
        <begin position="1777"/>
        <end position="1873"/>
    </location>
</feature>
<feature type="region of interest" description="Disordered" evidence="1">
    <location>
        <begin position="461"/>
        <end position="485"/>
    </location>
</feature>
<feature type="compositionally biased region" description="Polar residues" evidence="1">
    <location>
        <begin position="52"/>
        <end position="63"/>
    </location>
</feature>
<feature type="region of interest" description="Disordered" evidence="1">
    <location>
        <begin position="1971"/>
        <end position="2010"/>
    </location>
</feature>
<feature type="region of interest" description="Disordered" evidence="1">
    <location>
        <begin position="731"/>
        <end position="942"/>
    </location>
</feature>
<feature type="compositionally biased region" description="Low complexity" evidence="1">
    <location>
        <begin position="1777"/>
        <end position="1787"/>
    </location>
</feature>
<evidence type="ECO:0000256" key="1">
    <source>
        <dbReference type="SAM" id="MobiDB-lite"/>
    </source>
</evidence>
<feature type="compositionally biased region" description="Polar residues" evidence="1">
    <location>
        <begin position="320"/>
        <end position="334"/>
    </location>
</feature>
<feature type="region of interest" description="Disordered" evidence="1">
    <location>
        <begin position="2118"/>
        <end position="2147"/>
    </location>
</feature>
<feature type="compositionally biased region" description="Low complexity" evidence="1">
    <location>
        <begin position="367"/>
        <end position="381"/>
    </location>
</feature>
<feature type="compositionally biased region" description="Basic residues" evidence="1">
    <location>
        <begin position="2133"/>
        <end position="2146"/>
    </location>
</feature>
<dbReference type="InterPro" id="IPR017956">
    <property type="entry name" value="AT_hook_DNA-bd_motif"/>
</dbReference>
<proteinExistence type="predicted"/>
<feature type="compositionally biased region" description="Basic and acidic residues" evidence="1">
    <location>
        <begin position="1980"/>
        <end position="1992"/>
    </location>
</feature>
<feature type="region of interest" description="Disordered" evidence="1">
    <location>
        <begin position="314"/>
        <end position="338"/>
    </location>
</feature>
<feature type="compositionally biased region" description="Low complexity" evidence="1">
    <location>
        <begin position="2885"/>
        <end position="2911"/>
    </location>
</feature>
<name>A0ABY7EBS7_MYAAR</name>
<feature type="region of interest" description="Disordered" evidence="1">
    <location>
        <begin position="605"/>
        <end position="661"/>
    </location>
</feature>
<feature type="region of interest" description="Disordered" evidence="1">
    <location>
        <begin position="1058"/>
        <end position="1088"/>
    </location>
</feature>
<feature type="region of interest" description="Disordered" evidence="1">
    <location>
        <begin position="2392"/>
        <end position="2438"/>
    </location>
</feature>
<feature type="compositionally biased region" description="Low complexity" evidence="1">
    <location>
        <begin position="733"/>
        <end position="744"/>
    </location>
</feature>
<evidence type="ECO:0000313" key="2">
    <source>
        <dbReference type="EMBL" id="WAR07488.1"/>
    </source>
</evidence>
<dbReference type="EMBL" id="CP111017">
    <property type="protein sequence ID" value="WAR07488.1"/>
    <property type="molecule type" value="Genomic_DNA"/>
</dbReference>
<feature type="compositionally biased region" description="Polar residues" evidence="1">
    <location>
        <begin position="825"/>
        <end position="851"/>
    </location>
</feature>
<feature type="compositionally biased region" description="Basic and acidic residues" evidence="1">
    <location>
        <begin position="461"/>
        <end position="474"/>
    </location>
</feature>
<feature type="compositionally biased region" description="Acidic residues" evidence="1">
    <location>
        <begin position="2416"/>
        <end position="2428"/>
    </location>
</feature>
<feature type="region of interest" description="Disordered" evidence="1">
    <location>
        <begin position="523"/>
        <end position="592"/>
    </location>
</feature>
<feature type="compositionally biased region" description="Low complexity" evidence="1">
    <location>
        <begin position="768"/>
        <end position="812"/>
    </location>
</feature>
<feature type="region of interest" description="Disordered" evidence="1">
    <location>
        <begin position="52"/>
        <end position="88"/>
    </location>
</feature>
<feature type="compositionally biased region" description="Basic and acidic residues" evidence="1">
    <location>
        <begin position="2603"/>
        <end position="2613"/>
    </location>
</feature>
<feature type="compositionally biased region" description="Polar residues" evidence="1">
    <location>
        <begin position="2168"/>
        <end position="2183"/>
    </location>
</feature>
<feature type="compositionally biased region" description="Polar residues" evidence="1">
    <location>
        <begin position="1993"/>
        <end position="2010"/>
    </location>
</feature>
<feature type="compositionally biased region" description="Low complexity" evidence="1">
    <location>
        <begin position="537"/>
        <end position="548"/>
    </location>
</feature>
<feature type="region of interest" description="Disordered" evidence="1">
    <location>
        <begin position="2168"/>
        <end position="2196"/>
    </location>
</feature>
<organism evidence="2 3">
    <name type="scientific">Mya arenaria</name>
    <name type="common">Soft-shell clam</name>
    <dbReference type="NCBI Taxonomy" id="6604"/>
    <lineage>
        <taxon>Eukaryota</taxon>
        <taxon>Metazoa</taxon>
        <taxon>Spiralia</taxon>
        <taxon>Lophotrochozoa</taxon>
        <taxon>Mollusca</taxon>
        <taxon>Bivalvia</taxon>
        <taxon>Autobranchia</taxon>
        <taxon>Heteroconchia</taxon>
        <taxon>Euheterodonta</taxon>
        <taxon>Imparidentia</taxon>
        <taxon>Neoheterodontei</taxon>
        <taxon>Myida</taxon>
        <taxon>Myoidea</taxon>
        <taxon>Myidae</taxon>
        <taxon>Mya</taxon>
    </lineage>
</organism>
<feature type="compositionally biased region" description="Basic residues" evidence="1">
    <location>
        <begin position="1858"/>
        <end position="1868"/>
    </location>
</feature>
<feature type="compositionally biased region" description="Polar residues" evidence="1">
    <location>
        <begin position="553"/>
        <end position="592"/>
    </location>
</feature>
<feature type="compositionally biased region" description="Polar residues" evidence="1">
    <location>
        <begin position="605"/>
        <end position="626"/>
    </location>
</feature>
<protein>
    <submittedName>
        <fullName evidence="2">Uncharacterized protein</fullName>
    </submittedName>
</protein>
<feature type="region of interest" description="Disordered" evidence="1">
    <location>
        <begin position="353"/>
        <end position="436"/>
    </location>
</feature>
<feature type="region of interest" description="Disordered" evidence="1">
    <location>
        <begin position="2599"/>
        <end position="2619"/>
    </location>
</feature>